<keyword evidence="3" id="KW-1185">Reference proteome</keyword>
<reference evidence="2 3" key="1">
    <citation type="journal article" date="2010" name="Genome Biol.">
        <title>A first genome assembly of the barley fungal pathogen Pyrenophora teres f. teres.</title>
        <authorList>
            <person name="Ellwood S.R."/>
            <person name="Liu Z."/>
            <person name="Syme R.A."/>
            <person name="Lai Z."/>
            <person name="Hane J.K."/>
            <person name="Keiper F."/>
            <person name="Moffat C.S."/>
            <person name="Oliver R.P."/>
            <person name="Friesen T.L."/>
        </authorList>
    </citation>
    <scope>NUCLEOTIDE SEQUENCE [LARGE SCALE GENOMIC DNA]</scope>
    <source>
        <strain evidence="2 3">0-1</strain>
    </source>
</reference>
<feature type="coiled-coil region" evidence="1">
    <location>
        <begin position="75"/>
        <end position="109"/>
    </location>
</feature>
<dbReference type="EMBL" id="GL533245">
    <property type="protein sequence ID" value="EFQ94568.1"/>
    <property type="molecule type" value="Genomic_DNA"/>
</dbReference>
<dbReference type="HOGENOM" id="CLU_152724_0_0_1"/>
<sequence length="140" mass="16442">MPKEPRTCASRKKTTTEERYERLRRVELSGREMPFRCERCEKNNLRCFVDTVSGRCAGCISARCDCELFVPEEEWEKVEQEKRDKELALLRLEEEVARARRELAEIRNRELSFARRDRKLLDASERAQSSESGITGQQPS</sequence>
<keyword evidence="1" id="KW-0175">Coiled coil</keyword>
<protein>
    <submittedName>
        <fullName evidence="2">Uncharacterized protein</fullName>
    </submittedName>
</protein>
<dbReference type="KEGG" id="pte:PTT_07700"/>
<evidence type="ECO:0000313" key="2">
    <source>
        <dbReference type="EMBL" id="EFQ94568.1"/>
    </source>
</evidence>
<dbReference type="Proteomes" id="UP000001067">
    <property type="component" value="Unassembled WGS sequence"/>
</dbReference>
<name>E3RI81_PYRTT</name>
<evidence type="ECO:0000256" key="1">
    <source>
        <dbReference type="SAM" id="Coils"/>
    </source>
</evidence>
<evidence type="ECO:0000313" key="3">
    <source>
        <dbReference type="Proteomes" id="UP000001067"/>
    </source>
</evidence>
<dbReference type="AlphaFoldDB" id="E3RI81"/>
<gene>
    <name evidence="2" type="ORF">PTT_07700</name>
</gene>
<accession>E3RI81</accession>
<proteinExistence type="predicted"/>
<organism evidence="3">
    <name type="scientific">Pyrenophora teres f. teres (strain 0-1)</name>
    <name type="common">Barley net blotch fungus</name>
    <name type="synonym">Drechslera teres f. teres</name>
    <dbReference type="NCBI Taxonomy" id="861557"/>
    <lineage>
        <taxon>Eukaryota</taxon>
        <taxon>Fungi</taxon>
        <taxon>Dikarya</taxon>
        <taxon>Ascomycota</taxon>
        <taxon>Pezizomycotina</taxon>
        <taxon>Dothideomycetes</taxon>
        <taxon>Pleosporomycetidae</taxon>
        <taxon>Pleosporales</taxon>
        <taxon>Pleosporineae</taxon>
        <taxon>Pleosporaceae</taxon>
        <taxon>Pyrenophora</taxon>
    </lineage>
</organism>